<dbReference type="PANTHER" id="PTHR46268:SF6">
    <property type="entry name" value="UNIVERSAL STRESS PROTEIN UP12"/>
    <property type="match status" value="1"/>
</dbReference>
<dbReference type="InterPro" id="IPR006015">
    <property type="entry name" value="Universal_stress_UspA"/>
</dbReference>
<gene>
    <name evidence="4" type="ORF">ACFSAH_09885</name>
</gene>
<dbReference type="CDD" id="cd00293">
    <property type="entry name" value="USP-like"/>
    <property type="match status" value="1"/>
</dbReference>
<reference evidence="5" key="1">
    <citation type="journal article" date="2019" name="Int. J. Syst. Evol. Microbiol.">
        <title>The Global Catalogue of Microorganisms (GCM) 10K type strain sequencing project: providing services to taxonomists for standard genome sequencing and annotation.</title>
        <authorList>
            <consortium name="The Broad Institute Genomics Platform"/>
            <consortium name="The Broad Institute Genome Sequencing Center for Infectious Disease"/>
            <person name="Wu L."/>
            <person name="Ma J."/>
        </authorList>
    </citation>
    <scope>NUCLEOTIDE SEQUENCE [LARGE SCALE GENOMIC DNA]</scope>
    <source>
        <strain evidence="5">CCUG 53762</strain>
    </source>
</reference>
<comment type="subcellular location">
    <subcellularLocation>
        <location evidence="2">Cytoplasm</location>
    </subcellularLocation>
</comment>
<accession>A0ABW4IDY6</accession>
<evidence type="ECO:0000256" key="2">
    <source>
        <dbReference type="PIRNR" id="PIRNR006276"/>
    </source>
</evidence>
<evidence type="ECO:0000256" key="1">
    <source>
        <dbReference type="ARBA" id="ARBA00008791"/>
    </source>
</evidence>
<dbReference type="RefSeq" id="WP_379662566.1">
    <property type="nucleotide sequence ID" value="NZ_JBHUDG010000015.1"/>
</dbReference>
<dbReference type="InterPro" id="IPR014729">
    <property type="entry name" value="Rossmann-like_a/b/a_fold"/>
</dbReference>
<name>A0ABW4IDY6_9SPHI</name>
<evidence type="ECO:0000313" key="5">
    <source>
        <dbReference type="Proteomes" id="UP001597118"/>
    </source>
</evidence>
<dbReference type="Proteomes" id="UP001597118">
    <property type="component" value="Unassembled WGS sequence"/>
</dbReference>
<dbReference type="Pfam" id="PF00582">
    <property type="entry name" value="Usp"/>
    <property type="match status" value="1"/>
</dbReference>
<feature type="domain" description="UspA" evidence="3">
    <location>
        <begin position="7"/>
        <end position="152"/>
    </location>
</feature>
<keyword evidence="5" id="KW-1185">Reference proteome</keyword>
<comment type="caution">
    <text evidence="4">The sequence shown here is derived from an EMBL/GenBank/DDBJ whole genome shotgun (WGS) entry which is preliminary data.</text>
</comment>
<dbReference type="PRINTS" id="PR01438">
    <property type="entry name" value="UNVRSLSTRESS"/>
</dbReference>
<dbReference type="Gene3D" id="3.40.50.620">
    <property type="entry name" value="HUPs"/>
    <property type="match status" value="1"/>
</dbReference>
<keyword evidence="2" id="KW-0963">Cytoplasm</keyword>
<evidence type="ECO:0000313" key="4">
    <source>
        <dbReference type="EMBL" id="MFD1630189.1"/>
    </source>
</evidence>
<evidence type="ECO:0000259" key="3">
    <source>
        <dbReference type="Pfam" id="PF00582"/>
    </source>
</evidence>
<dbReference type="SUPFAM" id="SSF52402">
    <property type="entry name" value="Adenine nucleotide alpha hydrolases-like"/>
    <property type="match status" value="1"/>
</dbReference>
<protein>
    <recommendedName>
        <fullName evidence="2">Universal stress protein</fullName>
    </recommendedName>
</protein>
<dbReference type="InterPro" id="IPR006016">
    <property type="entry name" value="UspA"/>
</dbReference>
<dbReference type="PANTHER" id="PTHR46268">
    <property type="entry name" value="STRESS RESPONSE PROTEIN NHAX"/>
    <property type="match status" value="1"/>
</dbReference>
<sequence length="157" mass="17064">MSNISLFSKILVAVDDSKYSYHAAEYAFSLAKSLNAEVALVHISEFPVTTSMTGDPILGDPGIIIPDILDAQKEAAKNLFNKLRSELAGDIPIREFILEGNIKDEVINIALQFNASLIVMGTHSRKGLNHLISGSVAESVTRNSNCPVLIVPNRDKE</sequence>
<proteinExistence type="inferred from homology"/>
<organism evidence="4 5">
    <name type="scientific">Pseudopedobacter beijingensis</name>
    <dbReference type="NCBI Taxonomy" id="1207056"/>
    <lineage>
        <taxon>Bacteria</taxon>
        <taxon>Pseudomonadati</taxon>
        <taxon>Bacteroidota</taxon>
        <taxon>Sphingobacteriia</taxon>
        <taxon>Sphingobacteriales</taxon>
        <taxon>Sphingobacteriaceae</taxon>
        <taxon>Pseudopedobacter</taxon>
    </lineage>
</organism>
<dbReference type="PIRSF" id="PIRSF006276">
    <property type="entry name" value="UspA"/>
    <property type="match status" value="1"/>
</dbReference>
<comment type="similarity">
    <text evidence="1 2">Belongs to the universal stress protein A family.</text>
</comment>
<dbReference type="EMBL" id="JBHUDG010000015">
    <property type="protein sequence ID" value="MFD1630189.1"/>
    <property type="molecule type" value="Genomic_DNA"/>
</dbReference>